<feature type="domain" description="MULE transposase" evidence="3">
    <location>
        <begin position="260"/>
        <end position="354"/>
    </location>
</feature>
<organism evidence="4 5">
    <name type="scientific">Trifolium pratense</name>
    <name type="common">Red clover</name>
    <dbReference type="NCBI Taxonomy" id="57577"/>
    <lineage>
        <taxon>Eukaryota</taxon>
        <taxon>Viridiplantae</taxon>
        <taxon>Streptophyta</taxon>
        <taxon>Embryophyta</taxon>
        <taxon>Tracheophyta</taxon>
        <taxon>Spermatophyta</taxon>
        <taxon>Magnoliopsida</taxon>
        <taxon>eudicotyledons</taxon>
        <taxon>Gunneridae</taxon>
        <taxon>Pentapetalae</taxon>
        <taxon>rosids</taxon>
        <taxon>fabids</taxon>
        <taxon>Fabales</taxon>
        <taxon>Fabaceae</taxon>
        <taxon>Papilionoideae</taxon>
        <taxon>50 kb inversion clade</taxon>
        <taxon>NPAAA clade</taxon>
        <taxon>Hologalegina</taxon>
        <taxon>IRL clade</taxon>
        <taxon>Trifolieae</taxon>
        <taxon>Trifolium</taxon>
    </lineage>
</organism>
<dbReference type="STRING" id="57577.A0A2K3NC08"/>
<feature type="region of interest" description="Disordered" evidence="1">
    <location>
        <begin position="1"/>
        <end position="81"/>
    </location>
</feature>
<gene>
    <name evidence="4" type="ORF">L195_g023832</name>
</gene>
<feature type="compositionally biased region" description="Basic and acidic residues" evidence="1">
    <location>
        <begin position="14"/>
        <end position="30"/>
    </location>
</feature>
<comment type="caution">
    <text evidence="4">The sequence shown here is derived from an EMBL/GenBank/DDBJ whole genome shotgun (WGS) entry which is preliminary data.</text>
</comment>
<evidence type="ECO:0000259" key="2">
    <source>
        <dbReference type="Pfam" id="PF03101"/>
    </source>
</evidence>
<dbReference type="Proteomes" id="UP000236291">
    <property type="component" value="Unassembled WGS sequence"/>
</dbReference>
<dbReference type="Pfam" id="PF03101">
    <property type="entry name" value="FAR1"/>
    <property type="match status" value="1"/>
</dbReference>
<feature type="compositionally biased region" description="Acidic residues" evidence="1">
    <location>
        <begin position="1"/>
        <end position="12"/>
    </location>
</feature>
<dbReference type="ExpressionAtlas" id="A0A2K3NC08">
    <property type="expression patterns" value="baseline"/>
</dbReference>
<feature type="non-terminal residue" evidence="4">
    <location>
        <position position="1"/>
    </location>
</feature>
<feature type="domain" description="FAR1" evidence="2">
    <location>
        <begin position="86"/>
        <end position="155"/>
    </location>
</feature>
<evidence type="ECO:0000256" key="1">
    <source>
        <dbReference type="SAM" id="MobiDB-lite"/>
    </source>
</evidence>
<proteinExistence type="predicted"/>
<name>A0A2K3NC08_TRIPR</name>
<dbReference type="EMBL" id="ASHM01019056">
    <property type="protein sequence ID" value="PNY00550.1"/>
    <property type="molecule type" value="Genomic_DNA"/>
</dbReference>
<dbReference type="InterPro" id="IPR018289">
    <property type="entry name" value="MULE_transposase_dom"/>
</dbReference>
<protein>
    <submittedName>
        <fullName evidence="4">Uncharacterized protein</fullName>
    </submittedName>
</protein>
<dbReference type="PANTHER" id="PTHR47718:SF15">
    <property type="entry name" value="PROTEIN FAR1-RELATED SEQUENCE 5-LIKE"/>
    <property type="match status" value="1"/>
</dbReference>
<dbReference type="Pfam" id="PF10551">
    <property type="entry name" value="MULE"/>
    <property type="match status" value="1"/>
</dbReference>
<evidence type="ECO:0000313" key="4">
    <source>
        <dbReference type="EMBL" id="PNY00550.1"/>
    </source>
</evidence>
<dbReference type="AlphaFoldDB" id="A0A2K3NC08"/>
<sequence length="546" mass="62543">RFNMENCDDSVDVDSNHVHSTDGDTSHVELNDDEDDSYSVSSGDDADDTSQSSDNGDDAGDTSQSSDNGDDADKRDDDKPVEVNAVVGFAIRKSEIRRRGPEGSKKIVMRQFVCNKHGLRAKKYLCKIDRKREHRRLTRTNCAARLHVHYKPKKDRAQIDGLQSRGIRTCHIMGYMVAQKGGYSSVGFTKKDLYNYFDKKMRDIIKDGDVAASLNYLNVKTSTDPMLYAEYAVNNNDGRMKSIFWADGSSRSDYFCFGDVLAFDTTYQKNKYNYPLVIFSGCNHHSQIVIFGAAIVSDETTETYKWVLKCFLECMEKKHPKAVVTDGDEAMREAIKHVFPNATHQLCSWHLNKNASDNVKNSEFLAGFKKAMYSNITKDEFEEFWSELIKENKLERNPWVAKTYANKSMWATAYLRDKFFGCFRTTSQCEAVNAIIKSYTRKKCSIFEFIHNFEQALRDYRNNEVVADFKSKCTEPVLTTHLHLIESDAAKVYTAEIFIEVKDQIMKVGALIVKDKHEVGDTKIYTLKKYCQDNYEREVVYDGSTF</sequence>
<dbReference type="PANTHER" id="PTHR47718">
    <property type="entry name" value="OS01G0519700 PROTEIN"/>
    <property type="match status" value="1"/>
</dbReference>
<reference evidence="4 5" key="1">
    <citation type="journal article" date="2014" name="Am. J. Bot.">
        <title>Genome assembly and annotation for red clover (Trifolium pratense; Fabaceae).</title>
        <authorList>
            <person name="Istvanek J."/>
            <person name="Jaros M."/>
            <person name="Krenek A."/>
            <person name="Repkova J."/>
        </authorList>
    </citation>
    <scope>NUCLEOTIDE SEQUENCE [LARGE SCALE GENOMIC DNA]</scope>
    <source>
        <strain evidence="5">cv. Tatra</strain>
        <tissue evidence="4">Young leaves</tissue>
    </source>
</reference>
<dbReference type="InterPro" id="IPR004330">
    <property type="entry name" value="FAR1_DNA_bnd_dom"/>
</dbReference>
<evidence type="ECO:0000259" key="3">
    <source>
        <dbReference type="Pfam" id="PF10551"/>
    </source>
</evidence>
<feature type="compositionally biased region" description="Basic and acidic residues" evidence="1">
    <location>
        <begin position="71"/>
        <end position="81"/>
    </location>
</feature>
<evidence type="ECO:0000313" key="5">
    <source>
        <dbReference type="Proteomes" id="UP000236291"/>
    </source>
</evidence>
<reference evidence="4 5" key="2">
    <citation type="journal article" date="2017" name="Front. Plant Sci.">
        <title>Gene Classification and Mining of Molecular Markers Useful in Red Clover (Trifolium pratense) Breeding.</title>
        <authorList>
            <person name="Istvanek J."/>
            <person name="Dluhosova J."/>
            <person name="Dluhos P."/>
            <person name="Patkova L."/>
            <person name="Nedelnik J."/>
            <person name="Repkova J."/>
        </authorList>
    </citation>
    <scope>NUCLEOTIDE SEQUENCE [LARGE SCALE GENOMIC DNA]</scope>
    <source>
        <strain evidence="5">cv. Tatra</strain>
        <tissue evidence="4">Young leaves</tissue>
    </source>
</reference>
<accession>A0A2K3NC08</accession>